<name>A0A395N1A5_9HYPO</name>
<organism evidence="2 3">
    <name type="scientific">Fusarium flagelliforme</name>
    <dbReference type="NCBI Taxonomy" id="2675880"/>
    <lineage>
        <taxon>Eukaryota</taxon>
        <taxon>Fungi</taxon>
        <taxon>Dikarya</taxon>
        <taxon>Ascomycota</taxon>
        <taxon>Pezizomycotina</taxon>
        <taxon>Sordariomycetes</taxon>
        <taxon>Hypocreomycetidae</taxon>
        <taxon>Hypocreales</taxon>
        <taxon>Nectriaceae</taxon>
        <taxon>Fusarium</taxon>
        <taxon>Fusarium incarnatum-equiseti species complex</taxon>
    </lineage>
</organism>
<feature type="transmembrane region" description="Helical" evidence="1">
    <location>
        <begin position="48"/>
        <end position="68"/>
    </location>
</feature>
<accession>A0A395N1A5</accession>
<reference evidence="2 3" key="1">
    <citation type="journal article" date="2018" name="PLoS Pathog.">
        <title>Evolution of structural diversity of trichothecenes, a family of toxins produced by plant pathogenic and entomopathogenic fungi.</title>
        <authorList>
            <person name="Proctor R.H."/>
            <person name="McCormick S.P."/>
            <person name="Kim H.S."/>
            <person name="Cardoza R.E."/>
            <person name="Stanley A.M."/>
            <person name="Lindo L."/>
            <person name="Kelly A."/>
            <person name="Brown D.W."/>
            <person name="Lee T."/>
            <person name="Vaughan M.M."/>
            <person name="Alexander N.J."/>
            <person name="Busman M."/>
            <person name="Gutierrez S."/>
        </authorList>
    </citation>
    <scope>NUCLEOTIDE SEQUENCE [LARGE SCALE GENOMIC DNA]</scope>
    <source>
        <strain evidence="2 3">NRRL 13405</strain>
    </source>
</reference>
<evidence type="ECO:0000313" key="2">
    <source>
        <dbReference type="EMBL" id="RFN53922.1"/>
    </source>
</evidence>
<keyword evidence="3" id="KW-1185">Reference proteome</keyword>
<keyword evidence="1" id="KW-0472">Membrane</keyword>
<evidence type="ECO:0000313" key="3">
    <source>
        <dbReference type="Proteomes" id="UP000265631"/>
    </source>
</evidence>
<proteinExistence type="predicted"/>
<feature type="transmembrane region" description="Helical" evidence="1">
    <location>
        <begin position="80"/>
        <end position="103"/>
    </location>
</feature>
<keyword evidence="1" id="KW-0812">Transmembrane</keyword>
<dbReference type="AlphaFoldDB" id="A0A395N1A5"/>
<evidence type="ECO:0000256" key="1">
    <source>
        <dbReference type="SAM" id="Phobius"/>
    </source>
</evidence>
<dbReference type="Proteomes" id="UP000265631">
    <property type="component" value="Unassembled WGS sequence"/>
</dbReference>
<comment type="caution">
    <text evidence="2">The sequence shown here is derived from an EMBL/GenBank/DDBJ whole genome shotgun (WGS) entry which is preliminary data.</text>
</comment>
<keyword evidence="1" id="KW-1133">Transmembrane helix</keyword>
<sequence>MDSFLHLAPRHRVIPSNDVSAYEPFNTSQGNHGLGKPMERQLCYVSEIAALLACFGCSITGLICYFHSATAAYLGQKYQLIIVGLMLSLIDLCTSKLTTIVFLQLETRCGSLLQNYDSIVKRSALASSLAFPLLLSVSYKTFVGGKITTVLRTSGGDYGLTGPGGLANFSAGSSLMINATIPFMSTNATQLPSPPHPFGFNMLLLENNSVAMLDAPSSSYVNAIRENLHSGQSYTAAAEVKALAGPRS</sequence>
<protein>
    <submittedName>
        <fullName evidence="2">Uncharacterized protein</fullName>
    </submittedName>
</protein>
<gene>
    <name evidence="2" type="ORF">FIE12Z_1836</name>
</gene>
<dbReference type="EMBL" id="PXXK01000035">
    <property type="protein sequence ID" value="RFN53922.1"/>
    <property type="molecule type" value="Genomic_DNA"/>
</dbReference>